<keyword evidence="10" id="KW-1185">Reference proteome</keyword>
<name>A0A518HKY9_9BACT</name>
<reference evidence="9 10" key="1">
    <citation type="submission" date="2019-03" db="EMBL/GenBank/DDBJ databases">
        <title>Deep-cultivation of Planctomycetes and their phenomic and genomic characterization uncovers novel biology.</title>
        <authorList>
            <person name="Wiegand S."/>
            <person name="Jogler M."/>
            <person name="Boedeker C."/>
            <person name="Pinto D."/>
            <person name="Vollmers J."/>
            <person name="Rivas-Marin E."/>
            <person name="Kohn T."/>
            <person name="Peeters S.H."/>
            <person name="Heuer A."/>
            <person name="Rast P."/>
            <person name="Oberbeckmann S."/>
            <person name="Bunk B."/>
            <person name="Jeske O."/>
            <person name="Meyerdierks A."/>
            <person name="Storesund J.E."/>
            <person name="Kallscheuer N."/>
            <person name="Luecker S."/>
            <person name="Lage O.M."/>
            <person name="Pohl T."/>
            <person name="Merkel B.J."/>
            <person name="Hornburger P."/>
            <person name="Mueller R.-W."/>
            <person name="Bruemmer F."/>
            <person name="Labrenz M."/>
            <person name="Spormann A.M."/>
            <person name="Op den Camp H."/>
            <person name="Overmann J."/>
            <person name="Amann R."/>
            <person name="Jetten M.S.M."/>
            <person name="Mascher T."/>
            <person name="Medema M.H."/>
            <person name="Devos D.P."/>
            <person name="Kaster A.-K."/>
            <person name="Ovreas L."/>
            <person name="Rohde M."/>
            <person name="Galperin M.Y."/>
            <person name="Jogler C."/>
        </authorList>
    </citation>
    <scope>NUCLEOTIDE SEQUENCE [LARGE SCALE GENOMIC DNA]</scope>
    <source>
        <strain evidence="9 10">Enr13</strain>
    </source>
</reference>
<dbReference type="OrthoDB" id="9807064at2"/>
<proteinExistence type="predicted"/>
<keyword evidence="4" id="KW-0092">Biotin</keyword>
<dbReference type="CDD" id="cd16442">
    <property type="entry name" value="BPL"/>
    <property type="match status" value="1"/>
</dbReference>
<evidence type="ECO:0000313" key="10">
    <source>
        <dbReference type="Proteomes" id="UP000319004"/>
    </source>
</evidence>
<keyword evidence="2" id="KW-0547">Nucleotide-binding</keyword>
<dbReference type="InterPro" id="IPR003142">
    <property type="entry name" value="BPL_C"/>
</dbReference>
<dbReference type="InterPro" id="IPR004143">
    <property type="entry name" value="BPL_LPL_catalytic"/>
</dbReference>
<dbReference type="PROSITE" id="PS51733">
    <property type="entry name" value="BPL_LPL_CATALYTIC"/>
    <property type="match status" value="1"/>
</dbReference>
<dbReference type="Pfam" id="PF03099">
    <property type="entry name" value="BPL_LplA_LipB"/>
    <property type="match status" value="1"/>
</dbReference>
<evidence type="ECO:0000256" key="2">
    <source>
        <dbReference type="ARBA" id="ARBA00022741"/>
    </source>
</evidence>
<dbReference type="GO" id="GO:0005524">
    <property type="term" value="F:ATP binding"/>
    <property type="evidence" value="ECO:0007669"/>
    <property type="project" value="UniProtKB-KW"/>
</dbReference>
<dbReference type="GO" id="GO:0005737">
    <property type="term" value="C:cytoplasm"/>
    <property type="evidence" value="ECO:0007669"/>
    <property type="project" value="TreeGrafter"/>
</dbReference>
<dbReference type="Pfam" id="PF02237">
    <property type="entry name" value="BPL_C"/>
    <property type="match status" value="1"/>
</dbReference>
<dbReference type="Proteomes" id="UP000319004">
    <property type="component" value="Chromosome"/>
</dbReference>
<dbReference type="NCBIfam" id="TIGR00121">
    <property type="entry name" value="birA_ligase"/>
    <property type="match status" value="1"/>
</dbReference>
<dbReference type="AlphaFoldDB" id="A0A518HKY9"/>
<gene>
    <name evidence="9" type="primary">birA_2</name>
    <name evidence="9" type="ORF">Enr13x_12780</name>
</gene>
<dbReference type="SUPFAM" id="SSF55681">
    <property type="entry name" value="Class II aaRS and biotin synthetases"/>
    <property type="match status" value="1"/>
</dbReference>
<dbReference type="RefSeq" id="WP_145385167.1">
    <property type="nucleotide sequence ID" value="NZ_CP037423.1"/>
</dbReference>
<dbReference type="KEGG" id="snep:Enr13x_12780"/>
<evidence type="ECO:0000256" key="4">
    <source>
        <dbReference type="ARBA" id="ARBA00023267"/>
    </source>
</evidence>
<evidence type="ECO:0000256" key="6">
    <source>
        <dbReference type="ARBA" id="ARBA00047846"/>
    </source>
</evidence>
<keyword evidence="1 9" id="KW-0436">Ligase</keyword>
<protein>
    <recommendedName>
        <fullName evidence="5">biotin--[biotin carboxyl-carrier protein] ligase</fullName>
        <ecNumber evidence="5">6.3.4.15</ecNumber>
    </recommendedName>
</protein>
<dbReference type="Gene3D" id="2.30.30.100">
    <property type="match status" value="1"/>
</dbReference>
<dbReference type="InterPro" id="IPR008988">
    <property type="entry name" value="Transcriptional_repressor_C"/>
</dbReference>
<evidence type="ECO:0000259" key="8">
    <source>
        <dbReference type="PROSITE" id="PS51733"/>
    </source>
</evidence>
<dbReference type="PANTHER" id="PTHR12835:SF5">
    <property type="entry name" value="BIOTIN--PROTEIN LIGASE"/>
    <property type="match status" value="1"/>
</dbReference>
<evidence type="ECO:0000256" key="1">
    <source>
        <dbReference type="ARBA" id="ARBA00022598"/>
    </source>
</evidence>
<evidence type="ECO:0000256" key="7">
    <source>
        <dbReference type="SAM" id="MobiDB-lite"/>
    </source>
</evidence>
<organism evidence="9 10">
    <name type="scientific">Stieleria neptunia</name>
    <dbReference type="NCBI Taxonomy" id="2527979"/>
    <lineage>
        <taxon>Bacteria</taxon>
        <taxon>Pseudomonadati</taxon>
        <taxon>Planctomycetota</taxon>
        <taxon>Planctomycetia</taxon>
        <taxon>Pirellulales</taxon>
        <taxon>Pirellulaceae</taxon>
        <taxon>Stieleria</taxon>
    </lineage>
</organism>
<dbReference type="GO" id="GO:0004077">
    <property type="term" value="F:biotin--[biotin carboxyl-carrier protein] ligase activity"/>
    <property type="evidence" value="ECO:0007669"/>
    <property type="project" value="UniProtKB-EC"/>
</dbReference>
<evidence type="ECO:0000256" key="5">
    <source>
        <dbReference type="ARBA" id="ARBA00024227"/>
    </source>
</evidence>
<dbReference type="InterPro" id="IPR004408">
    <property type="entry name" value="Biotin_CoA_COase_ligase"/>
</dbReference>
<keyword evidence="3" id="KW-0067">ATP-binding</keyword>
<feature type="region of interest" description="Disordered" evidence="7">
    <location>
        <begin position="1"/>
        <end position="22"/>
    </location>
</feature>
<sequence length="281" mass="30983">MHRGIKSQDAALREAPSRESPRRDVLFSDADLDRLTKSTFVERVDFHPAIDSTNRRAQELARNRLPAGPVLILTESQTAGRGRGANHWWADSGALTLTLLLDTGLPQRRLPQASLTVGLAVCEALEEMGAPSPMQLKWPNDVYCRRRKLSGILIELPTADPRRLAIGIGINVNNSLSRAPQELQATAIALCDVAGHPFPLTDVLIAVLNRLQHRLESIGCRDDELRTMWRERCLLTNRTVQVDLGTRTVSGRCRGINDEGALVIETPTGLEPCYAGTVTLF</sequence>
<feature type="domain" description="BPL/LPL catalytic" evidence="8">
    <location>
        <begin position="29"/>
        <end position="219"/>
    </location>
</feature>
<dbReference type="InterPro" id="IPR045864">
    <property type="entry name" value="aa-tRNA-synth_II/BPL/LPL"/>
</dbReference>
<evidence type="ECO:0000256" key="3">
    <source>
        <dbReference type="ARBA" id="ARBA00022840"/>
    </source>
</evidence>
<dbReference type="EMBL" id="CP037423">
    <property type="protein sequence ID" value="QDV41439.1"/>
    <property type="molecule type" value="Genomic_DNA"/>
</dbReference>
<feature type="compositionally biased region" description="Basic and acidic residues" evidence="7">
    <location>
        <begin position="11"/>
        <end position="22"/>
    </location>
</feature>
<evidence type="ECO:0000313" key="9">
    <source>
        <dbReference type="EMBL" id="QDV41439.1"/>
    </source>
</evidence>
<dbReference type="Gene3D" id="3.30.930.10">
    <property type="entry name" value="Bira Bifunctional Protein, Domain 2"/>
    <property type="match status" value="1"/>
</dbReference>
<accession>A0A518HKY9</accession>
<dbReference type="EC" id="6.3.4.15" evidence="5"/>
<dbReference type="PANTHER" id="PTHR12835">
    <property type="entry name" value="BIOTIN PROTEIN LIGASE"/>
    <property type="match status" value="1"/>
</dbReference>
<comment type="catalytic activity">
    <reaction evidence="6">
        <text>biotin + L-lysyl-[protein] + ATP = N(6)-biotinyl-L-lysyl-[protein] + AMP + diphosphate + H(+)</text>
        <dbReference type="Rhea" id="RHEA:11756"/>
        <dbReference type="Rhea" id="RHEA-COMP:9752"/>
        <dbReference type="Rhea" id="RHEA-COMP:10505"/>
        <dbReference type="ChEBI" id="CHEBI:15378"/>
        <dbReference type="ChEBI" id="CHEBI:29969"/>
        <dbReference type="ChEBI" id="CHEBI:30616"/>
        <dbReference type="ChEBI" id="CHEBI:33019"/>
        <dbReference type="ChEBI" id="CHEBI:57586"/>
        <dbReference type="ChEBI" id="CHEBI:83144"/>
        <dbReference type="ChEBI" id="CHEBI:456215"/>
        <dbReference type="EC" id="6.3.4.15"/>
    </reaction>
</comment>
<dbReference type="SUPFAM" id="SSF50037">
    <property type="entry name" value="C-terminal domain of transcriptional repressors"/>
    <property type="match status" value="1"/>
</dbReference>